<proteinExistence type="predicted"/>
<sequence>MGQIGGIRLTALKEPKKLKREEEAMGRSIRLTALRVHELGLRAYCGKLILAKMDFLLWGWNWEMMTTLPLTVRMLRGMDLLTAAKRREFPMRRKYIQDGIRSFGGYLDEDSFGEAS</sequence>
<reference evidence="1" key="1">
    <citation type="submission" date="2016-03" db="EMBL/GenBank/DDBJ databases">
        <title>Mechanisms controlling the formation of the plant cell surface in tip-growing cells are functionally conserved among land plants.</title>
        <authorList>
            <person name="Honkanen S."/>
            <person name="Jones V.A."/>
            <person name="Morieri G."/>
            <person name="Champion C."/>
            <person name="Hetherington A.J."/>
            <person name="Kelly S."/>
            <person name="Saint-Marcoux D."/>
            <person name="Proust H."/>
            <person name="Prescott H."/>
            <person name="Dolan L."/>
        </authorList>
    </citation>
    <scope>NUCLEOTIDE SEQUENCE [LARGE SCALE GENOMIC DNA]</scope>
    <source>
        <tissue evidence="1">Whole gametophyte</tissue>
    </source>
</reference>
<evidence type="ECO:0000313" key="2">
    <source>
        <dbReference type="Proteomes" id="UP000077202"/>
    </source>
</evidence>
<accession>A0A176VE38</accession>
<keyword evidence="2" id="KW-1185">Reference proteome</keyword>
<name>A0A176VE38_MARPO</name>
<evidence type="ECO:0000313" key="1">
    <source>
        <dbReference type="EMBL" id="OAE19154.1"/>
    </source>
</evidence>
<organism evidence="1 2">
    <name type="scientific">Marchantia polymorpha subsp. ruderalis</name>
    <dbReference type="NCBI Taxonomy" id="1480154"/>
    <lineage>
        <taxon>Eukaryota</taxon>
        <taxon>Viridiplantae</taxon>
        <taxon>Streptophyta</taxon>
        <taxon>Embryophyta</taxon>
        <taxon>Marchantiophyta</taxon>
        <taxon>Marchantiopsida</taxon>
        <taxon>Marchantiidae</taxon>
        <taxon>Marchantiales</taxon>
        <taxon>Marchantiaceae</taxon>
        <taxon>Marchantia</taxon>
    </lineage>
</organism>
<comment type="caution">
    <text evidence="1">The sequence shown here is derived from an EMBL/GenBank/DDBJ whole genome shotgun (WGS) entry which is preliminary data.</text>
</comment>
<gene>
    <name evidence="1" type="ORF">AXG93_3673s1020</name>
</gene>
<dbReference type="EMBL" id="LVLJ01003918">
    <property type="protein sequence ID" value="OAE19154.1"/>
    <property type="molecule type" value="Genomic_DNA"/>
</dbReference>
<protein>
    <submittedName>
        <fullName evidence="1">Uncharacterized protein</fullName>
    </submittedName>
</protein>
<dbReference type="AlphaFoldDB" id="A0A176VE38"/>
<dbReference type="Proteomes" id="UP000077202">
    <property type="component" value="Unassembled WGS sequence"/>
</dbReference>